<evidence type="ECO:0000256" key="6">
    <source>
        <dbReference type="ARBA" id="ARBA00023303"/>
    </source>
</evidence>
<name>A0A9J6EC34_RHIMP</name>
<keyword evidence="5" id="KW-0406">Ion transport</keyword>
<evidence type="ECO:0000256" key="5">
    <source>
        <dbReference type="ARBA" id="ARBA00023065"/>
    </source>
</evidence>
<dbReference type="Proteomes" id="UP000821866">
    <property type="component" value="Chromosome 3"/>
</dbReference>
<dbReference type="PANTHER" id="PTHR47735">
    <property type="entry name" value="POTASSIUM VOLTAGE-GATED CHANNEL SUBFAMILY KQT MEMBER 4"/>
    <property type="match status" value="1"/>
</dbReference>
<evidence type="ECO:0000313" key="10">
    <source>
        <dbReference type="EMBL" id="KAH8032059.1"/>
    </source>
</evidence>
<comment type="subcellular location">
    <subcellularLocation>
        <location evidence="1">Cell membrane</location>
        <topology evidence="1">Multi-pass membrane protein</topology>
    </subcellularLocation>
</comment>
<evidence type="ECO:0000259" key="9">
    <source>
        <dbReference type="Pfam" id="PF03520"/>
    </source>
</evidence>
<sequence>MSRGHLVPPLGPQDLRPRTDYAAGPRVSAGHRAGSQLTRSARLPDAWLSDVATRTADQQLPFELCHAPTARAARPARASFSSSSPPRHTAEQNCRSLFAPSRATQSTSSHHPPLKIVGSNYSTPRQAQARKPYDVRDVIEQYSQGHVNMMVRIKELQRRLDQTLGKPGSYLNEKGMKPMTVGARLHRMEMQLMSLERKVDRVLSMLELITSGHKGDHGQEYDI</sequence>
<protein>
    <recommendedName>
        <fullName evidence="9">Potassium channel voltage dependent KCNQ C-terminal domain-containing protein</fullName>
    </recommendedName>
</protein>
<reference evidence="10" key="2">
    <citation type="submission" date="2021-09" db="EMBL/GenBank/DDBJ databases">
        <authorList>
            <person name="Jia N."/>
            <person name="Wang J."/>
            <person name="Shi W."/>
            <person name="Du L."/>
            <person name="Sun Y."/>
            <person name="Zhan W."/>
            <person name="Jiang J."/>
            <person name="Wang Q."/>
            <person name="Zhang B."/>
            <person name="Ji P."/>
            <person name="Sakyi L.B."/>
            <person name="Cui X."/>
            <person name="Yuan T."/>
            <person name="Jiang B."/>
            <person name="Yang W."/>
            <person name="Lam T.T.-Y."/>
            <person name="Chang Q."/>
            <person name="Ding S."/>
            <person name="Wang X."/>
            <person name="Zhu J."/>
            <person name="Ruan X."/>
            <person name="Zhao L."/>
            <person name="Wei J."/>
            <person name="Que T."/>
            <person name="Du C."/>
            <person name="Cheng J."/>
            <person name="Dai P."/>
            <person name="Han X."/>
            <person name="Huang E."/>
            <person name="Gao Y."/>
            <person name="Liu J."/>
            <person name="Shao H."/>
            <person name="Ye R."/>
            <person name="Li L."/>
            <person name="Wei W."/>
            <person name="Wang X."/>
            <person name="Wang C."/>
            <person name="Huo Q."/>
            <person name="Li W."/>
            <person name="Guo W."/>
            <person name="Chen H."/>
            <person name="Chen S."/>
            <person name="Zhou L."/>
            <person name="Zhou L."/>
            <person name="Ni X."/>
            <person name="Tian J."/>
            <person name="Zhou Y."/>
            <person name="Sheng Y."/>
            <person name="Liu T."/>
            <person name="Pan Y."/>
            <person name="Xia L."/>
            <person name="Li J."/>
            <person name="Zhao F."/>
            <person name="Cao W."/>
        </authorList>
    </citation>
    <scope>NUCLEOTIDE SEQUENCE</scope>
    <source>
        <strain evidence="10">Rmic-2018</strain>
        <tissue evidence="10">Larvae</tissue>
    </source>
</reference>
<keyword evidence="4" id="KW-0630">Potassium</keyword>
<evidence type="ECO:0000256" key="4">
    <source>
        <dbReference type="ARBA" id="ARBA00022958"/>
    </source>
</evidence>
<comment type="catalytic activity">
    <reaction evidence="7">
        <text>K(+)(in) = K(+)(out)</text>
        <dbReference type="Rhea" id="RHEA:29463"/>
        <dbReference type="ChEBI" id="CHEBI:29103"/>
    </reaction>
</comment>
<dbReference type="AlphaFoldDB" id="A0A9J6EC34"/>
<keyword evidence="3" id="KW-0472">Membrane</keyword>
<evidence type="ECO:0000256" key="3">
    <source>
        <dbReference type="ARBA" id="ARBA00022475"/>
    </source>
</evidence>
<reference evidence="10" key="1">
    <citation type="journal article" date="2020" name="Cell">
        <title>Large-Scale Comparative Analyses of Tick Genomes Elucidate Their Genetic Diversity and Vector Capacities.</title>
        <authorList>
            <consortium name="Tick Genome and Microbiome Consortium (TIGMIC)"/>
            <person name="Jia N."/>
            <person name="Wang J."/>
            <person name="Shi W."/>
            <person name="Du L."/>
            <person name="Sun Y."/>
            <person name="Zhan W."/>
            <person name="Jiang J.F."/>
            <person name="Wang Q."/>
            <person name="Zhang B."/>
            <person name="Ji P."/>
            <person name="Bell-Sakyi L."/>
            <person name="Cui X.M."/>
            <person name="Yuan T.T."/>
            <person name="Jiang B.G."/>
            <person name="Yang W.F."/>
            <person name="Lam T.T."/>
            <person name="Chang Q.C."/>
            <person name="Ding S.J."/>
            <person name="Wang X.J."/>
            <person name="Zhu J.G."/>
            <person name="Ruan X.D."/>
            <person name="Zhao L."/>
            <person name="Wei J.T."/>
            <person name="Ye R.Z."/>
            <person name="Que T.C."/>
            <person name="Du C.H."/>
            <person name="Zhou Y.H."/>
            <person name="Cheng J.X."/>
            <person name="Dai P.F."/>
            <person name="Guo W.B."/>
            <person name="Han X.H."/>
            <person name="Huang E.J."/>
            <person name="Li L.F."/>
            <person name="Wei W."/>
            <person name="Gao Y.C."/>
            <person name="Liu J.Z."/>
            <person name="Shao H.Z."/>
            <person name="Wang X."/>
            <person name="Wang C.C."/>
            <person name="Yang T.C."/>
            <person name="Huo Q.B."/>
            <person name="Li W."/>
            <person name="Chen H.Y."/>
            <person name="Chen S.E."/>
            <person name="Zhou L.G."/>
            <person name="Ni X.B."/>
            <person name="Tian J.H."/>
            <person name="Sheng Y."/>
            <person name="Liu T."/>
            <person name="Pan Y.S."/>
            <person name="Xia L.Y."/>
            <person name="Li J."/>
            <person name="Zhao F."/>
            <person name="Cao W.C."/>
        </authorList>
    </citation>
    <scope>NUCLEOTIDE SEQUENCE</scope>
    <source>
        <strain evidence="10">Rmic-2018</strain>
    </source>
</reference>
<evidence type="ECO:0000256" key="7">
    <source>
        <dbReference type="ARBA" id="ARBA00034430"/>
    </source>
</evidence>
<keyword evidence="3" id="KW-1003">Cell membrane</keyword>
<organism evidence="10 11">
    <name type="scientific">Rhipicephalus microplus</name>
    <name type="common">Cattle tick</name>
    <name type="synonym">Boophilus microplus</name>
    <dbReference type="NCBI Taxonomy" id="6941"/>
    <lineage>
        <taxon>Eukaryota</taxon>
        <taxon>Metazoa</taxon>
        <taxon>Ecdysozoa</taxon>
        <taxon>Arthropoda</taxon>
        <taxon>Chelicerata</taxon>
        <taxon>Arachnida</taxon>
        <taxon>Acari</taxon>
        <taxon>Parasitiformes</taxon>
        <taxon>Ixodida</taxon>
        <taxon>Ixodoidea</taxon>
        <taxon>Ixodidae</taxon>
        <taxon>Rhipicephalinae</taxon>
        <taxon>Rhipicephalus</taxon>
        <taxon>Boophilus</taxon>
    </lineage>
</organism>
<keyword evidence="2" id="KW-0813">Transport</keyword>
<dbReference type="GO" id="GO:0008076">
    <property type="term" value="C:voltage-gated potassium channel complex"/>
    <property type="evidence" value="ECO:0007669"/>
    <property type="project" value="TreeGrafter"/>
</dbReference>
<keyword evidence="6" id="KW-0407">Ion channel</keyword>
<feature type="domain" description="Potassium channel voltage dependent KCNQ C-terminal" evidence="9">
    <location>
        <begin position="130"/>
        <end position="205"/>
    </location>
</feature>
<evidence type="ECO:0000313" key="11">
    <source>
        <dbReference type="Proteomes" id="UP000821866"/>
    </source>
</evidence>
<feature type="region of interest" description="Disordered" evidence="8">
    <location>
        <begin position="101"/>
        <end position="129"/>
    </location>
</feature>
<dbReference type="GO" id="GO:0005249">
    <property type="term" value="F:voltage-gated potassium channel activity"/>
    <property type="evidence" value="ECO:0007669"/>
    <property type="project" value="InterPro"/>
</dbReference>
<dbReference type="VEuPathDB" id="VectorBase:LOC119165355"/>
<feature type="region of interest" description="Disordered" evidence="8">
    <location>
        <begin position="1"/>
        <end position="38"/>
    </location>
</feature>
<comment type="caution">
    <text evidence="10">The sequence shown here is derived from an EMBL/GenBank/DDBJ whole genome shotgun (WGS) entry which is preliminary data.</text>
</comment>
<dbReference type="PANTHER" id="PTHR47735:SF14">
    <property type="entry name" value="POTASSIUM VOLTAGE-GATED CHANNEL SUBFAMILY KQT MEMBER 1"/>
    <property type="match status" value="1"/>
</dbReference>
<dbReference type="EMBL" id="JABSTU010000005">
    <property type="protein sequence ID" value="KAH8032059.1"/>
    <property type="molecule type" value="Genomic_DNA"/>
</dbReference>
<accession>A0A9J6EC34</accession>
<dbReference type="InterPro" id="IPR013821">
    <property type="entry name" value="K_chnl_volt-dep_KCNQ_C"/>
</dbReference>
<keyword evidence="11" id="KW-1185">Reference proteome</keyword>
<evidence type="ECO:0000256" key="8">
    <source>
        <dbReference type="SAM" id="MobiDB-lite"/>
    </source>
</evidence>
<gene>
    <name evidence="10" type="ORF">HPB51_022807</name>
</gene>
<proteinExistence type="predicted"/>
<evidence type="ECO:0000256" key="2">
    <source>
        <dbReference type="ARBA" id="ARBA00022448"/>
    </source>
</evidence>
<dbReference type="InterPro" id="IPR003937">
    <property type="entry name" value="K_chnl_volt-dep_KCNQ"/>
</dbReference>
<dbReference type="Pfam" id="PF03520">
    <property type="entry name" value="KCNQ_channel"/>
    <property type="match status" value="1"/>
</dbReference>
<evidence type="ECO:0000256" key="1">
    <source>
        <dbReference type="ARBA" id="ARBA00004651"/>
    </source>
</evidence>